<dbReference type="RefSeq" id="XP_009027879.1">
    <property type="nucleotide sequence ID" value="XM_009029631.1"/>
</dbReference>
<dbReference type="GO" id="GO:0016020">
    <property type="term" value="C:membrane"/>
    <property type="evidence" value="ECO:0007669"/>
    <property type="project" value="UniProtKB-SubCell"/>
</dbReference>
<evidence type="ECO:0000256" key="4">
    <source>
        <dbReference type="ARBA" id="ARBA00023136"/>
    </source>
</evidence>
<dbReference type="InterPro" id="IPR019184">
    <property type="entry name" value="Uncharacterised_TM-17"/>
</dbReference>
<evidence type="ECO:0000256" key="3">
    <source>
        <dbReference type="ARBA" id="ARBA00022989"/>
    </source>
</evidence>
<keyword evidence="8" id="KW-1185">Reference proteome</keyword>
<feature type="transmembrane region" description="Helical" evidence="5">
    <location>
        <begin position="103"/>
        <end position="122"/>
    </location>
</feature>
<dbReference type="GO" id="GO:0035869">
    <property type="term" value="C:ciliary transition zone"/>
    <property type="evidence" value="ECO:0000318"/>
    <property type="project" value="GO_Central"/>
</dbReference>
<proteinExistence type="predicted"/>
<evidence type="ECO:0000313" key="7">
    <source>
        <dbReference type="EnsemblMetazoa" id="HelroP87870"/>
    </source>
</evidence>
<dbReference type="PANTHER" id="PTHR13531:SF6">
    <property type="entry name" value="TMEM (HUMAN TRANSMEMBRANE PROTEIN) HOMOLOG"/>
    <property type="match status" value="1"/>
</dbReference>
<keyword evidence="2 5" id="KW-0812">Transmembrane</keyword>
<feature type="transmembrane region" description="Helical" evidence="5">
    <location>
        <begin position="71"/>
        <end position="91"/>
    </location>
</feature>
<protein>
    <recommendedName>
        <fullName evidence="9">Transmembrane protein 17</fullName>
    </recommendedName>
</protein>
<evidence type="ECO:0000313" key="6">
    <source>
        <dbReference type="EMBL" id="ESN93964.1"/>
    </source>
</evidence>
<dbReference type="HOGENOM" id="CLU_092836_1_0_1"/>
<accession>T1G6W2</accession>
<evidence type="ECO:0000256" key="2">
    <source>
        <dbReference type="ARBA" id="ARBA00022692"/>
    </source>
</evidence>
<dbReference type="STRING" id="6412.T1G6W2"/>
<comment type="subcellular location">
    <subcellularLocation>
        <location evidence="1">Membrane</location>
        <topology evidence="1">Multi-pass membrane protein</topology>
    </subcellularLocation>
</comment>
<dbReference type="PANTHER" id="PTHR13531">
    <property type="entry name" value="GEO07735P1-RELATED-RELATED"/>
    <property type="match status" value="1"/>
</dbReference>
<dbReference type="EnsemblMetazoa" id="HelroT87870">
    <property type="protein sequence ID" value="HelroP87870"/>
    <property type="gene ID" value="HelroG87870"/>
</dbReference>
<dbReference type="Proteomes" id="UP000015101">
    <property type="component" value="Unassembled WGS sequence"/>
</dbReference>
<keyword evidence="3 5" id="KW-1133">Transmembrane helix</keyword>
<organism evidence="7 8">
    <name type="scientific">Helobdella robusta</name>
    <name type="common">Californian leech</name>
    <dbReference type="NCBI Taxonomy" id="6412"/>
    <lineage>
        <taxon>Eukaryota</taxon>
        <taxon>Metazoa</taxon>
        <taxon>Spiralia</taxon>
        <taxon>Lophotrochozoa</taxon>
        <taxon>Annelida</taxon>
        <taxon>Clitellata</taxon>
        <taxon>Hirudinea</taxon>
        <taxon>Rhynchobdellida</taxon>
        <taxon>Glossiphoniidae</taxon>
        <taxon>Helobdella</taxon>
    </lineage>
</organism>
<evidence type="ECO:0000256" key="5">
    <source>
        <dbReference type="SAM" id="Phobius"/>
    </source>
</evidence>
<dbReference type="eggNOG" id="KOG4694">
    <property type="taxonomic scope" value="Eukaryota"/>
</dbReference>
<dbReference type="GeneID" id="20216809"/>
<evidence type="ECO:0008006" key="9">
    <source>
        <dbReference type="Google" id="ProtNLM"/>
    </source>
</evidence>
<name>T1G6W2_HELRO</name>
<keyword evidence="4 5" id="KW-0472">Membrane</keyword>
<evidence type="ECO:0000313" key="8">
    <source>
        <dbReference type="Proteomes" id="UP000015101"/>
    </source>
</evidence>
<feature type="transmembrane region" description="Helical" evidence="5">
    <location>
        <begin position="39"/>
        <end position="59"/>
    </location>
</feature>
<dbReference type="OrthoDB" id="311720at2759"/>
<dbReference type="GO" id="GO:1905515">
    <property type="term" value="P:non-motile cilium assembly"/>
    <property type="evidence" value="ECO:0000318"/>
    <property type="project" value="GO_Central"/>
</dbReference>
<dbReference type="EMBL" id="KB097579">
    <property type="protein sequence ID" value="ESN93964.1"/>
    <property type="molecule type" value="Genomic_DNA"/>
</dbReference>
<sequence length="158" mass="18339">LLLQMLLYFNAVFFPVWLLVVITLLILKIDILPNFYETIMVSLYACMSLVELTRIYLAYVGNLMEKVTELAAFWVLTVALQFPAIIFLSVYGPFLQKPVERCFNIILALFIITEIIVGAYCIKKMVDLMMIRFKLKQHSGLNNVLENKVYVNELFQND</sequence>
<dbReference type="KEGG" id="hro:HELRODRAFT_87870"/>
<dbReference type="AlphaFoldDB" id="T1G6W2"/>
<feature type="transmembrane region" description="Helical" evidence="5">
    <location>
        <begin position="7"/>
        <end position="27"/>
    </location>
</feature>
<reference evidence="7" key="3">
    <citation type="submission" date="2015-06" db="UniProtKB">
        <authorList>
            <consortium name="EnsemblMetazoa"/>
        </authorList>
    </citation>
    <scope>IDENTIFICATION</scope>
</reference>
<dbReference type="CTD" id="20216809"/>
<gene>
    <name evidence="7" type="primary">20216809</name>
    <name evidence="6" type="ORF">HELRODRAFT_87870</name>
</gene>
<dbReference type="OMA" id="LWWVSCI"/>
<dbReference type="Pfam" id="PF09799">
    <property type="entry name" value="Transmemb_17"/>
    <property type="match status" value="1"/>
</dbReference>
<dbReference type="EMBL" id="AMQM01007178">
    <property type="status" value="NOT_ANNOTATED_CDS"/>
    <property type="molecule type" value="Genomic_DNA"/>
</dbReference>
<evidence type="ECO:0000256" key="1">
    <source>
        <dbReference type="ARBA" id="ARBA00004141"/>
    </source>
</evidence>
<dbReference type="InParanoid" id="T1G6W2"/>
<reference evidence="6 8" key="2">
    <citation type="journal article" date="2013" name="Nature">
        <title>Insights into bilaterian evolution from three spiralian genomes.</title>
        <authorList>
            <person name="Simakov O."/>
            <person name="Marletaz F."/>
            <person name="Cho S.J."/>
            <person name="Edsinger-Gonzales E."/>
            <person name="Havlak P."/>
            <person name="Hellsten U."/>
            <person name="Kuo D.H."/>
            <person name="Larsson T."/>
            <person name="Lv J."/>
            <person name="Arendt D."/>
            <person name="Savage R."/>
            <person name="Osoegawa K."/>
            <person name="de Jong P."/>
            <person name="Grimwood J."/>
            <person name="Chapman J.A."/>
            <person name="Shapiro H."/>
            <person name="Aerts A."/>
            <person name="Otillar R.P."/>
            <person name="Terry A.Y."/>
            <person name="Boore J.L."/>
            <person name="Grigoriev I.V."/>
            <person name="Lindberg D.R."/>
            <person name="Seaver E.C."/>
            <person name="Weisblat D.A."/>
            <person name="Putnam N.H."/>
            <person name="Rokhsar D.S."/>
        </authorList>
    </citation>
    <scope>NUCLEOTIDE SEQUENCE</scope>
</reference>
<reference evidence="8" key="1">
    <citation type="submission" date="2012-12" db="EMBL/GenBank/DDBJ databases">
        <authorList>
            <person name="Hellsten U."/>
            <person name="Grimwood J."/>
            <person name="Chapman J.A."/>
            <person name="Shapiro H."/>
            <person name="Aerts A."/>
            <person name="Otillar R.P."/>
            <person name="Terry A.Y."/>
            <person name="Boore J.L."/>
            <person name="Simakov O."/>
            <person name="Marletaz F."/>
            <person name="Cho S.-J."/>
            <person name="Edsinger-Gonzales E."/>
            <person name="Havlak P."/>
            <person name="Kuo D.-H."/>
            <person name="Larsson T."/>
            <person name="Lv J."/>
            <person name="Arendt D."/>
            <person name="Savage R."/>
            <person name="Osoegawa K."/>
            <person name="de Jong P."/>
            <person name="Lindberg D.R."/>
            <person name="Seaver E.C."/>
            <person name="Weisblat D.A."/>
            <person name="Putnam N.H."/>
            <person name="Grigoriev I.V."/>
            <person name="Rokhsar D.S."/>
        </authorList>
    </citation>
    <scope>NUCLEOTIDE SEQUENCE</scope>
</reference>